<keyword evidence="3" id="KW-1185">Reference proteome</keyword>
<name>A0A2A2M9E2_9GAMM</name>
<dbReference type="EMBL" id="NQMS01000008">
    <property type="protein sequence ID" value="PAV95226.1"/>
    <property type="molecule type" value="Genomic_DNA"/>
</dbReference>
<keyword evidence="1" id="KW-1133">Transmembrane helix</keyword>
<accession>A0A2A2M9E2</accession>
<evidence type="ECO:0000313" key="2">
    <source>
        <dbReference type="EMBL" id="PAV95226.1"/>
    </source>
</evidence>
<dbReference type="AlphaFoldDB" id="A0A2A2M9E2"/>
<organism evidence="2 3">
    <name type="scientific">Hafnia paralvei</name>
    <dbReference type="NCBI Taxonomy" id="546367"/>
    <lineage>
        <taxon>Bacteria</taxon>
        <taxon>Pseudomonadati</taxon>
        <taxon>Pseudomonadota</taxon>
        <taxon>Gammaproteobacteria</taxon>
        <taxon>Enterobacterales</taxon>
        <taxon>Hafniaceae</taxon>
        <taxon>Hafnia</taxon>
    </lineage>
</organism>
<comment type="caution">
    <text evidence="2">The sequence shown here is derived from an EMBL/GenBank/DDBJ whole genome shotgun (WGS) entry which is preliminary data.</text>
</comment>
<keyword evidence="1" id="KW-0812">Transmembrane</keyword>
<keyword evidence="1" id="KW-0472">Membrane</keyword>
<feature type="transmembrane region" description="Helical" evidence="1">
    <location>
        <begin position="33"/>
        <end position="51"/>
    </location>
</feature>
<protein>
    <submittedName>
        <fullName evidence="2">Uncharacterized protein</fullName>
    </submittedName>
</protein>
<proteinExistence type="predicted"/>
<evidence type="ECO:0000313" key="3">
    <source>
        <dbReference type="Proteomes" id="UP000218796"/>
    </source>
</evidence>
<evidence type="ECO:0000256" key="1">
    <source>
        <dbReference type="SAM" id="Phobius"/>
    </source>
</evidence>
<reference evidence="2 3" key="1">
    <citation type="submission" date="2017-08" db="EMBL/GenBank/DDBJ databases">
        <title>Draft Genome Sequence of Hafnia alvei CITHA-6 Isolated from Raw Bovine Milk.</title>
        <authorList>
            <person name="Culligan E.P."/>
            <person name="Mcsweeney A."/>
            <person name="O'Doherty C."/>
            <person name="Gleeson E."/>
            <person name="O'Riordan D."/>
            <person name="Sleator R.D."/>
        </authorList>
    </citation>
    <scope>NUCLEOTIDE SEQUENCE [LARGE SCALE GENOMIC DNA]</scope>
    <source>
        <strain evidence="2 3">CITHA-6</strain>
    </source>
</reference>
<gene>
    <name evidence="2" type="ORF">CJD50_17425</name>
</gene>
<sequence>MAINTFLFTILFSVIILFGEINKYDLCFLRTHSFIYFAEYIHLFLYSEVYFDVFMVKLIAN</sequence>
<dbReference type="Proteomes" id="UP000218796">
    <property type="component" value="Unassembled WGS sequence"/>
</dbReference>